<reference evidence="2 3" key="1">
    <citation type="submission" date="2023-03" db="EMBL/GenBank/DDBJ databases">
        <title>Mating type loci evolution in Malassezia.</title>
        <authorList>
            <person name="Coelho M.A."/>
        </authorList>
    </citation>
    <scope>NUCLEOTIDE SEQUENCE [LARGE SCALE GENOMIC DNA]</scope>
    <source>
        <strain evidence="2 3">CBS 9725</strain>
    </source>
</reference>
<keyword evidence="2" id="KW-0489">Methyltransferase</keyword>
<protein>
    <submittedName>
        <fullName evidence="2">Protein-histidine N-methyltransferase</fullName>
        <ecNumber evidence="2">2.1.1.85</ecNumber>
    </submittedName>
</protein>
<proteinExistence type="predicted"/>
<evidence type="ECO:0000256" key="1">
    <source>
        <dbReference type="SAM" id="MobiDB-lite"/>
    </source>
</evidence>
<evidence type="ECO:0000313" key="3">
    <source>
        <dbReference type="Proteomes" id="UP001219567"/>
    </source>
</evidence>
<organism evidence="2 3">
    <name type="scientific">Malassezia yamatoensis</name>
    <dbReference type="NCBI Taxonomy" id="253288"/>
    <lineage>
        <taxon>Eukaryota</taxon>
        <taxon>Fungi</taxon>
        <taxon>Dikarya</taxon>
        <taxon>Basidiomycota</taxon>
        <taxon>Ustilaginomycotina</taxon>
        <taxon>Malasseziomycetes</taxon>
        <taxon>Malasseziales</taxon>
        <taxon>Malasseziaceae</taxon>
        <taxon>Malassezia</taxon>
    </lineage>
</organism>
<accession>A0AAJ5YRG4</accession>
<dbReference type="Gene3D" id="3.40.50.150">
    <property type="entry name" value="Vaccinia Virus protein VP39"/>
    <property type="match status" value="1"/>
</dbReference>
<gene>
    <name evidence="2" type="ORF">MYAM1_000586</name>
</gene>
<keyword evidence="2" id="KW-0808">Transferase</keyword>
<feature type="region of interest" description="Disordered" evidence="1">
    <location>
        <begin position="1"/>
        <end position="23"/>
    </location>
</feature>
<dbReference type="Proteomes" id="UP001219567">
    <property type="component" value="Chromosome 1"/>
</dbReference>
<dbReference type="GO" id="GO:0018064">
    <property type="term" value="F:protein-L-histidine N-tele-methyltransferase activity"/>
    <property type="evidence" value="ECO:0007669"/>
    <property type="project" value="UniProtKB-EC"/>
</dbReference>
<name>A0AAJ5YRG4_9BASI</name>
<evidence type="ECO:0000313" key="2">
    <source>
        <dbReference type="EMBL" id="WFC97865.1"/>
    </source>
</evidence>
<dbReference type="AlphaFoldDB" id="A0AAJ5YRG4"/>
<dbReference type="GO" id="GO:0032259">
    <property type="term" value="P:methylation"/>
    <property type="evidence" value="ECO:0007669"/>
    <property type="project" value="UniProtKB-KW"/>
</dbReference>
<keyword evidence="3" id="KW-1185">Reference proteome</keyword>
<sequence>MAFAFKFEDSEDDGVKDPSSDLPSLKKALEISGTELLIQRKSLPNKLSYSPLSTVHGAEHAELARRDLFDVRFQLLNEDKDSIDTSTDLLPGIYEGELPDLNKGGLKTWECALDLVSELKNRVSSYRQIDPTWPSSRHIAEIGCGTAVPTCYLLQKLLTADSGGPTVIDLCDYNEQVLALVVYPNLLLAWYFSAGPGRDQSIDAGELEIEDSLLTEFDNSLIAKQIRLRFFSGGWDTLSITEEVGRAEIVLSSETIYAIPRLPSLCRVLQQSSWPTSSQQTDAGLAPQSTICLVAAKVLYFGVGGGVQAFEEVLTRYDGWSKSCSEFTAGVGRIMLSVGFHS</sequence>
<dbReference type="EMBL" id="CP119943">
    <property type="protein sequence ID" value="WFC97865.1"/>
    <property type="molecule type" value="Genomic_DNA"/>
</dbReference>
<dbReference type="EC" id="2.1.1.85" evidence="2"/>
<dbReference type="InterPro" id="IPR029063">
    <property type="entry name" value="SAM-dependent_MTases_sf"/>
</dbReference>